<dbReference type="AlphaFoldDB" id="A0A2S6BUP2"/>
<protein>
    <recommendedName>
        <fullName evidence="7">Rhodopsin domain-containing protein</fullName>
    </recommendedName>
</protein>
<proteinExistence type="inferred from homology"/>
<evidence type="ECO:0000256" key="4">
    <source>
        <dbReference type="ARBA" id="ARBA00023136"/>
    </source>
</evidence>
<reference evidence="9" key="1">
    <citation type="journal article" date="2017" name="bioRxiv">
        <title>Conservation of a gene cluster reveals novel cercosporin biosynthetic mechanisms and extends production to the genus Colletotrichum.</title>
        <authorList>
            <person name="de Jonge R."/>
            <person name="Ebert M.K."/>
            <person name="Huitt-Roehl C.R."/>
            <person name="Pal P."/>
            <person name="Suttle J.C."/>
            <person name="Spanner R.E."/>
            <person name="Neubauer J.D."/>
            <person name="Jurick W.M.II."/>
            <person name="Stott K.A."/>
            <person name="Secor G.A."/>
            <person name="Thomma B.P.H.J."/>
            <person name="Van de Peer Y."/>
            <person name="Townsend C.A."/>
            <person name="Bolton M.D."/>
        </authorList>
    </citation>
    <scope>NUCLEOTIDE SEQUENCE [LARGE SCALE GENOMIC DNA]</scope>
    <source>
        <strain evidence="9">CBS538.71</strain>
    </source>
</reference>
<sequence>MALISRKAVNQDDSKQELIVAVSITLMAVSLIAITLRMYARLAVLRKVFTDDVLTLFGTITALGLSACITTATYNGLGDHSSQITPTDLNALRKLAFASSLFYVVTSLLVKTSFLILYLRLDPRPAMRACVYLLMFFVGAQNIAFFVVQALSCMPLNFTPVGDESTERVCWSPETIQQSFNINGVLIAIIDTALFSIPLYMLYGMQLPTRQKIAVGALFALGFLPIVAGALRCFYTWNAIQSEDIYYDLSEGSIFVQVELHLAILCGSASTFKVLLKGLSPSCCRNNDSDRHSCAEMQQGAVELPAPWPLGQHKFAHTSETESPIDTECSFRTWTPPVPAISEDEEKSSDLTPFRRLSKIINRKSVDVAKLPAEVQLRFPSVESRLGGRHAWLEEATGVKKPEPERWSLIHTRTM</sequence>
<name>A0A2S6BUP2_9PEZI</name>
<evidence type="ECO:0000256" key="2">
    <source>
        <dbReference type="ARBA" id="ARBA00022692"/>
    </source>
</evidence>
<dbReference type="EMBL" id="PNEN01001763">
    <property type="protein sequence ID" value="PPJ51200.1"/>
    <property type="molecule type" value="Genomic_DNA"/>
</dbReference>
<feature type="transmembrane region" description="Helical" evidence="6">
    <location>
        <begin position="18"/>
        <end position="40"/>
    </location>
</feature>
<feature type="transmembrane region" description="Helical" evidence="6">
    <location>
        <begin position="215"/>
        <end position="237"/>
    </location>
</feature>
<dbReference type="PANTHER" id="PTHR33048:SF129">
    <property type="entry name" value="INTEGRAL MEMBRANE PROTEIN-RELATED"/>
    <property type="match status" value="1"/>
</dbReference>
<evidence type="ECO:0000256" key="6">
    <source>
        <dbReference type="SAM" id="Phobius"/>
    </source>
</evidence>
<dbReference type="GO" id="GO:0016020">
    <property type="term" value="C:membrane"/>
    <property type="evidence" value="ECO:0007669"/>
    <property type="project" value="UniProtKB-SubCell"/>
</dbReference>
<feature type="transmembrane region" description="Helical" evidence="6">
    <location>
        <begin position="131"/>
        <end position="151"/>
    </location>
</feature>
<evidence type="ECO:0000256" key="1">
    <source>
        <dbReference type="ARBA" id="ARBA00004141"/>
    </source>
</evidence>
<dbReference type="PANTHER" id="PTHR33048">
    <property type="entry name" value="PTH11-LIKE INTEGRAL MEMBRANE PROTEIN (AFU_ORTHOLOGUE AFUA_5G11245)"/>
    <property type="match status" value="1"/>
</dbReference>
<feature type="transmembrane region" description="Helical" evidence="6">
    <location>
        <begin position="182"/>
        <end position="203"/>
    </location>
</feature>
<comment type="subcellular location">
    <subcellularLocation>
        <location evidence="1">Membrane</location>
        <topology evidence="1">Multi-pass membrane protein</topology>
    </subcellularLocation>
</comment>
<feature type="transmembrane region" description="Helical" evidence="6">
    <location>
        <begin position="95"/>
        <end position="119"/>
    </location>
</feature>
<dbReference type="OrthoDB" id="444631at2759"/>
<keyword evidence="4 6" id="KW-0472">Membrane</keyword>
<gene>
    <name evidence="8" type="ORF">CBER1_07502</name>
</gene>
<keyword evidence="9" id="KW-1185">Reference proteome</keyword>
<evidence type="ECO:0000256" key="5">
    <source>
        <dbReference type="ARBA" id="ARBA00038359"/>
    </source>
</evidence>
<evidence type="ECO:0000256" key="3">
    <source>
        <dbReference type="ARBA" id="ARBA00022989"/>
    </source>
</evidence>
<evidence type="ECO:0000259" key="7">
    <source>
        <dbReference type="Pfam" id="PF20684"/>
    </source>
</evidence>
<keyword evidence="3 6" id="KW-1133">Transmembrane helix</keyword>
<organism evidence="8 9">
    <name type="scientific">Cercospora berteroae</name>
    <dbReference type="NCBI Taxonomy" id="357750"/>
    <lineage>
        <taxon>Eukaryota</taxon>
        <taxon>Fungi</taxon>
        <taxon>Dikarya</taxon>
        <taxon>Ascomycota</taxon>
        <taxon>Pezizomycotina</taxon>
        <taxon>Dothideomycetes</taxon>
        <taxon>Dothideomycetidae</taxon>
        <taxon>Mycosphaerellales</taxon>
        <taxon>Mycosphaerellaceae</taxon>
        <taxon>Cercospora</taxon>
    </lineage>
</organism>
<feature type="domain" description="Rhodopsin" evidence="7">
    <location>
        <begin position="36"/>
        <end position="277"/>
    </location>
</feature>
<dbReference type="Proteomes" id="UP000237631">
    <property type="component" value="Unassembled WGS sequence"/>
</dbReference>
<accession>A0A2S6BUP2</accession>
<comment type="similarity">
    <text evidence="5">Belongs to the SAT4 family.</text>
</comment>
<dbReference type="STRING" id="357750.A0A2S6BUP2"/>
<dbReference type="InterPro" id="IPR049326">
    <property type="entry name" value="Rhodopsin_dom_fungi"/>
</dbReference>
<dbReference type="InterPro" id="IPR052337">
    <property type="entry name" value="SAT4-like"/>
</dbReference>
<evidence type="ECO:0000313" key="9">
    <source>
        <dbReference type="Proteomes" id="UP000237631"/>
    </source>
</evidence>
<feature type="transmembrane region" description="Helical" evidence="6">
    <location>
        <begin position="52"/>
        <end position="75"/>
    </location>
</feature>
<keyword evidence="2 6" id="KW-0812">Transmembrane</keyword>
<comment type="caution">
    <text evidence="8">The sequence shown here is derived from an EMBL/GenBank/DDBJ whole genome shotgun (WGS) entry which is preliminary data.</text>
</comment>
<evidence type="ECO:0000313" key="8">
    <source>
        <dbReference type="EMBL" id="PPJ51200.1"/>
    </source>
</evidence>
<dbReference type="Pfam" id="PF20684">
    <property type="entry name" value="Fung_rhodopsin"/>
    <property type="match status" value="1"/>
</dbReference>